<dbReference type="InterPro" id="IPR049704">
    <property type="entry name" value="Aminotrans_3_PPA_site"/>
</dbReference>
<evidence type="ECO:0000256" key="12">
    <source>
        <dbReference type="ARBA" id="ARBA00030204"/>
    </source>
</evidence>
<dbReference type="GO" id="GO:0034386">
    <property type="term" value="F:4-aminobutyrate:2-oxoglutarate transaminase activity"/>
    <property type="evidence" value="ECO:0007669"/>
    <property type="project" value="UniProtKB-EC"/>
</dbReference>
<dbReference type="GO" id="GO:0047589">
    <property type="term" value="F:5-aminovalerate transaminase activity"/>
    <property type="evidence" value="ECO:0007669"/>
    <property type="project" value="UniProtKB-ARBA"/>
</dbReference>
<evidence type="ECO:0000256" key="9">
    <source>
        <dbReference type="ARBA" id="ARBA00022679"/>
    </source>
</evidence>
<evidence type="ECO:0000256" key="2">
    <source>
        <dbReference type="ARBA" id="ARBA00001933"/>
    </source>
</evidence>
<dbReference type="Proteomes" id="UP000271256">
    <property type="component" value="Unassembled WGS sequence"/>
</dbReference>
<gene>
    <name evidence="18" type="primary">gabT</name>
    <name evidence="18" type="ORF">D7024_02700</name>
</gene>
<evidence type="ECO:0000256" key="17">
    <source>
        <dbReference type="RuleBase" id="RU003560"/>
    </source>
</evidence>
<dbReference type="PIRSF" id="PIRSF000521">
    <property type="entry name" value="Transaminase_4ab_Lys_Orn"/>
    <property type="match status" value="1"/>
</dbReference>
<comment type="similarity">
    <text evidence="4 17">Belongs to the class-III pyridoxal-phosphate-dependent aminotransferase family.</text>
</comment>
<protein>
    <recommendedName>
        <fullName evidence="7">4-aminobutyrate aminotransferase</fullName>
        <ecNumber evidence="6">2.6.1.19</ecNumber>
        <ecNumber evidence="5">2.6.1.22</ecNumber>
    </recommendedName>
    <alternativeName>
        <fullName evidence="13">(S)-3-amino-2-methylpropionate transaminase</fullName>
    </alternativeName>
    <alternativeName>
        <fullName evidence="14">GABA aminotransferase</fullName>
    </alternativeName>
    <alternativeName>
        <fullName evidence="12">Gamma-amino-N-butyrate transaminase</fullName>
    </alternativeName>
    <alternativeName>
        <fullName evidence="16">Glutamate:succinic semialdehyde transaminase</fullName>
    </alternativeName>
    <alternativeName>
        <fullName evidence="11">L-AIBAT</fullName>
    </alternativeName>
</protein>
<dbReference type="InterPro" id="IPR004632">
    <property type="entry name" value="4NH2But_aminotransferase_bac"/>
</dbReference>
<dbReference type="OrthoDB" id="9807885at2"/>
<comment type="catalytic activity">
    <reaction evidence="1">
        <text>(S)-3-amino-2-methylpropanoate + 2-oxoglutarate = 2-methyl-3-oxopropanoate + L-glutamate</text>
        <dbReference type="Rhea" id="RHEA:13993"/>
        <dbReference type="ChEBI" id="CHEBI:16810"/>
        <dbReference type="ChEBI" id="CHEBI:29985"/>
        <dbReference type="ChEBI" id="CHEBI:57700"/>
        <dbReference type="ChEBI" id="CHEBI:58655"/>
        <dbReference type="EC" id="2.6.1.22"/>
    </reaction>
</comment>
<dbReference type="FunFam" id="3.40.640.10:FF:000013">
    <property type="entry name" value="4-aminobutyrate aminotransferase"/>
    <property type="match status" value="1"/>
</dbReference>
<dbReference type="PANTHER" id="PTHR11986:SF58">
    <property type="entry name" value="LEUCINE_METHIONINE RACEMASE"/>
    <property type="match status" value="1"/>
</dbReference>
<evidence type="ECO:0000256" key="11">
    <source>
        <dbReference type="ARBA" id="ARBA00029760"/>
    </source>
</evidence>
<dbReference type="InterPro" id="IPR015424">
    <property type="entry name" value="PyrdxlP-dep_Trfase"/>
</dbReference>
<accession>A0A494WX21</accession>
<evidence type="ECO:0000256" key="7">
    <source>
        <dbReference type="ARBA" id="ARBA00018543"/>
    </source>
</evidence>
<evidence type="ECO:0000313" key="19">
    <source>
        <dbReference type="Proteomes" id="UP000271256"/>
    </source>
</evidence>
<comment type="cofactor">
    <cofactor evidence="2">
        <name>pyridoxal 5'-phosphate</name>
        <dbReference type="ChEBI" id="CHEBI:597326"/>
    </cofactor>
</comment>
<evidence type="ECO:0000256" key="4">
    <source>
        <dbReference type="ARBA" id="ARBA00008954"/>
    </source>
</evidence>
<comment type="catalytic activity">
    <reaction evidence="15">
        <text>4-aminobutanoate + 2-oxoglutarate = succinate semialdehyde + L-glutamate</text>
        <dbReference type="Rhea" id="RHEA:23352"/>
        <dbReference type="ChEBI" id="CHEBI:16810"/>
        <dbReference type="ChEBI" id="CHEBI:29985"/>
        <dbReference type="ChEBI" id="CHEBI:57706"/>
        <dbReference type="ChEBI" id="CHEBI:59888"/>
        <dbReference type="EC" id="2.6.1.19"/>
    </reaction>
</comment>
<sequence length="443" mass="48215">MLQKVTAIPGPRSNNLLEKKNRYVARGISNATPVFVAEAKGALIKDVDGNEFIDFYGGIGTLNAGHCPEPVVKAIKSQADKLLHTCFMVTMYENYVDLAEKLAGLCPVKGESKKVMFANSGAEAVENAVKIARFYSKKPGIIAFECAFHGRTLMAMSLTSKVKPYKFGFGPFAPEVYKVPSAYCYRCYYNSTYPECGLHCLENFTRFFAAEVPPENIAAMIIEPVQGEGGFIVPPPEFLPGLQKLCEKHGIVFIVDEVQTGFARTGKMFAVEHWGVQPDLMTVAKSIASGLPLSGVVGRAEVMDAPDPGHIGGTYGGNPISCAAALATIDYMQEQKLADRAARIGEMALGRLRAMQEKYPLIGDVRGLGAMVAMELVKDRKTKEPAKDETARIIQECYKRGLIIISAGIFSNVVRMLMPLTITDEQLDLGFSILEEVMAEVAG</sequence>
<dbReference type="GO" id="GO:0030170">
    <property type="term" value="F:pyridoxal phosphate binding"/>
    <property type="evidence" value="ECO:0007669"/>
    <property type="project" value="InterPro"/>
</dbReference>
<evidence type="ECO:0000256" key="3">
    <source>
        <dbReference type="ARBA" id="ARBA00005176"/>
    </source>
</evidence>
<evidence type="ECO:0000256" key="13">
    <source>
        <dbReference type="ARBA" id="ARBA00030857"/>
    </source>
</evidence>
<dbReference type="NCBIfam" id="TIGR00700">
    <property type="entry name" value="GABAtrnsam"/>
    <property type="match status" value="1"/>
</dbReference>
<proteinExistence type="inferred from homology"/>
<keyword evidence="10 17" id="KW-0663">Pyridoxal phosphate</keyword>
<dbReference type="EMBL" id="RBWE01000001">
    <property type="protein sequence ID" value="RKO68046.1"/>
    <property type="molecule type" value="Genomic_DNA"/>
</dbReference>
<evidence type="ECO:0000256" key="14">
    <source>
        <dbReference type="ARBA" id="ARBA00031787"/>
    </source>
</evidence>
<keyword evidence="8 18" id="KW-0032">Aminotransferase</keyword>
<keyword evidence="9 18" id="KW-0808">Transferase</keyword>
<dbReference type="InterPro" id="IPR015422">
    <property type="entry name" value="PyrdxlP-dep_Trfase_small"/>
</dbReference>
<dbReference type="InterPro" id="IPR015421">
    <property type="entry name" value="PyrdxlP-dep_Trfase_major"/>
</dbReference>
<dbReference type="EC" id="2.6.1.19" evidence="6"/>
<evidence type="ECO:0000256" key="8">
    <source>
        <dbReference type="ARBA" id="ARBA00022576"/>
    </source>
</evidence>
<keyword evidence="19" id="KW-1185">Reference proteome</keyword>
<dbReference type="GO" id="GO:0042802">
    <property type="term" value="F:identical protein binding"/>
    <property type="evidence" value="ECO:0007669"/>
    <property type="project" value="TreeGrafter"/>
</dbReference>
<dbReference type="PROSITE" id="PS00600">
    <property type="entry name" value="AA_TRANSFER_CLASS_3"/>
    <property type="match status" value="1"/>
</dbReference>
<dbReference type="Pfam" id="PF00202">
    <property type="entry name" value="Aminotran_3"/>
    <property type="match status" value="1"/>
</dbReference>
<evidence type="ECO:0000256" key="16">
    <source>
        <dbReference type="ARBA" id="ARBA00050054"/>
    </source>
</evidence>
<dbReference type="RefSeq" id="WP_121452429.1">
    <property type="nucleotide sequence ID" value="NZ_RBWE01000001.1"/>
</dbReference>
<evidence type="ECO:0000256" key="6">
    <source>
        <dbReference type="ARBA" id="ARBA00012912"/>
    </source>
</evidence>
<comment type="caution">
    <text evidence="18">The sequence shown here is derived from an EMBL/GenBank/DDBJ whole genome shotgun (WGS) entry which is preliminary data.</text>
</comment>
<dbReference type="InterPro" id="IPR050103">
    <property type="entry name" value="Class-III_PLP-dep_AT"/>
</dbReference>
<evidence type="ECO:0000256" key="5">
    <source>
        <dbReference type="ARBA" id="ARBA00012876"/>
    </source>
</evidence>
<dbReference type="GO" id="GO:0047298">
    <property type="term" value="F:(S)-3-amino-2-methylpropionate transaminase activity"/>
    <property type="evidence" value="ECO:0007669"/>
    <property type="project" value="UniProtKB-EC"/>
</dbReference>
<name>A0A494WX21_9FIRM</name>
<dbReference type="SUPFAM" id="SSF53383">
    <property type="entry name" value="PLP-dependent transferases"/>
    <property type="match status" value="1"/>
</dbReference>
<dbReference type="GO" id="GO:0009448">
    <property type="term" value="P:gamma-aminobutyric acid metabolic process"/>
    <property type="evidence" value="ECO:0007669"/>
    <property type="project" value="InterPro"/>
</dbReference>
<dbReference type="PANTHER" id="PTHR11986">
    <property type="entry name" value="AMINOTRANSFERASE CLASS III"/>
    <property type="match status" value="1"/>
</dbReference>
<dbReference type="InterPro" id="IPR005814">
    <property type="entry name" value="Aminotrans_3"/>
</dbReference>
<evidence type="ECO:0000256" key="15">
    <source>
        <dbReference type="ARBA" id="ARBA00048021"/>
    </source>
</evidence>
<dbReference type="EC" id="2.6.1.22" evidence="5"/>
<evidence type="ECO:0000256" key="10">
    <source>
        <dbReference type="ARBA" id="ARBA00022898"/>
    </source>
</evidence>
<reference evidence="18 19" key="1">
    <citation type="submission" date="2018-10" db="EMBL/GenBank/DDBJ databases">
        <authorList>
            <person name="Grouzdev D.S."/>
            <person name="Krutkina M.S."/>
            <person name="Tourova T.P."/>
            <person name="Nazina T.N."/>
        </authorList>
    </citation>
    <scope>NUCLEOTIDE SEQUENCE [LARGE SCALE GENOMIC DNA]</scope>
    <source>
        <strain evidence="18 19">435</strain>
    </source>
</reference>
<comment type="pathway">
    <text evidence="3">Amino-acid degradation; 4-aminobutanoate degradation.</text>
</comment>
<dbReference type="Gene3D" id="3.40.640.10">
    <property type="entry name" value="Type I PLP-dependent aspartate aminotransferase-like (Major domain)"/>
    <property type="match status" value="1"/>
</dbReference>
<organism evidence="18 19">
    <name type="scientific">Desulfofundulus salinus</name>
    <dbReference type="NCBI Taxonomy" id="2419843"/>
    <lineage>
        <taxon>Bacteria</taxon>
        <taxon>Bacillati</taxon>
        <taxon>Bacillota</taxon>
        <taxon>Clostridia</taxon>
        <taxon>Eubacteriales</taxon>
        <taxon>Peptococcaceae</taxon>
        <taxon>Desulfofundulus</taxon>
    </lineage>
</organism>
<dbReference type="AlphaFoldDB" id="A0A494WX21"/>
<evidence type="ECO:0000313" key="18">
    <source>
        <dbReference type="EMBL" id="RKO68046.1"/>
    </source>
</evidence>
<evidence type="ECO:0000256" key="1">
    <source>
        <dbReference type="ARBA" id="ARBA00001750"/>
    </source>
</evidence>
<dbReference type="CDD" id="cd00610">
    <property type="entry name" value="OAT_like"/>
    <property type="match status" value="1"/>
</dbReference>
<dbReference type="FunFam" id="3.90.1150.10:FF:000022">
    <property type="entry name" value="4-aminobutyrate aminotransferase"/>
    <property type="match status" value="1"/>
</dbReference>
<dbReference type="Gene3D" id="3.90.1150.10">
    <property type="entry name" value="Aspartate Aminotransferase, domain 1"/>
    <property type="match status" value="1"/>
</dbReference>